<dbReference type="PRINTS" id="PR00344">
    <property type="entry name" value="BCTRLSENSOR"/>
</dbReference>
<dbReference type="InterPro" id="IPR036890">
    <property type="entry name" value="HATPase_C_sf"/>
</dbReference>
<dbReference type="Gene3D" id="6.10.340.10">
    <property type="match status" value="1"/>
</dbReference>
<evidence type="ECO:0000256" key="3">
    <source>
        <dbReference type="ARBA" id="ARBA00022553"/>
    </source>
</evidence>
<dbReference type="OrthoDB" id="9776727at2"/>
<dbReference type="Pfam" id="PF02518">
    <property type="entry name" value="HATPase_c"/>
    <property type="match status" value="1"/>
</dbReference>
<evidence type="ECO:0000256" key="4">
    <source>
        <dbReference type="ARBA" id="ARBA00022679"/>
    </source>
</evidence>
<dbReference type="Gene3D" id="3.30.565.10">
    <property type="entry name" value="Histidine kinase-like ATPase, C-terminal domain"/>
    <property type="match status" value="1"/>
</dbReference>
<dbReference type="STRING" id="1304281.ACM44_08820"/>
<dbReference type="GO" id="GO:0000155">
    <property type="term" value="F:phosphorelay sensor kinase activity"/>
    <property type="evidence" value="ECO:0007669"/>
    <property type="project" value="InterPro"/>
</dbReference>
<feature type="domain" description="Histidine kinase" evidence="11">
    <location>
        <begin position="276"/>
        <end position="484"/>
    </location>
</feature>
<feature type="transmembrane region" description="Helical" evidence="10">
    <location>
        <begin position="182"/>
        <end position="204"/>
    </location>
</feature>
<keyword evidence="8" id="KW-0902">Two-component regulatory system</keyword>
<evidence type="ECO:0000256" key="9">
    <source>
        <dbReference type="SAM" id="Coils"/>
    </source>
</evidence>
<feature type="transmembrane region" description="Helical" evidence="10">
    <location>
        <begin position="15"/>
        <end position="38"/>
    </location>
</feature>
<dbReference type="GO" id="GO:0005524">
    <property type="term" value="F:ATP binding"/>
    <property type="evidence" value="ECO:0007669"/>
    <property type="project" value="UniProtKB-KW"/>
</dbReference>
<dbReference type="InterPro" id="IPR003594">
    <property type="entry name" value="HATPase_dom"/>
</dbReference>
<dbReference type="CDD" id="cd00075">
    <property type="entry name" value="HATPase"/>
    <property type="match status" value="1"/>
</dbReference>
<keyword evidence="5" id="KW-0547">Nucleotide-binding</keyword>
<dbReference type="PROSITE" id="PS50109">
    <property type="entry name" value="HIS_KIN"/>
    <property type="match status" value="1"/>
</dbReference>
<comment type="catalytic activity">
    <reaction evidence="1">
        <text>ATP + protein L-histidine = ADP + protein N-phospho-L-histidine.</text>
        <dbReference type="EC" id="2.7.13.3"/>
    </reaction>
</comment>
<dbReference type="EC" id="2.7.13.3" evidence="2"/>
<keyword evidence="9" id="KW-0175">Coiled coil</keyword>
<dbReference type="InterPro" id="IPR004358">
    <property type="entry name" value="Sig_transdc_His_kin-like_C"/>
</dbReference>
<dbReference type="InterPro" id="IPR005467">
    <property type="entry name" value="His_kinase_dom"/>
</dbReference>
<evidence type="ECO:0000256" key="5">
    <source>
        <dbReference type="ARBA" id="ARBA00022741"/>
    </source>
</evidence>
<organism evidence="12 13">
    <name type="scientific">Chryseobacterium koreense CCUG 49689</name>
    <dbReference type="NCBI Taxonomy" id="1304281"/>
    <lineage>
        <taxon>Bacteria</taxon>
        <taxon>Pseudomonadati</taxon>
        <taxon>Bacteroidota</taxon>
        <taxon>Flavobacteriia</taxon>
        <taxon>Flavobacteriales</taxon>
        <taxon>Weeksellaceae</taxon>
        <taxon>Chryseobacterium group</taxon>
        <taxon>Chryseobacterium</taxon>
    </lineage>
</organism>
<comment type="caution">
    <text evidence="12">The sequence shown here is derived from an EMBL/GenBank/DDBJ whole genome shotgun (WGS) entry which is preliminary data.</text>
</comment>
<dbReference type="SUPFAM" id="SSF47384">
    <property type="entry name" value="Homodimeric domain of signal transducing histidine kinase"/>
    <property type="match status" value="1"/>
</dbReference>
<dbReference type="InterPro" id="IPR036097">
    <property type="entry name" value="HisK_dim/P_sf"/>
</dbReference>
<evidence type="ECO:0000313" key="12">
    <source>
        <dbReference type="EMBL" id="KMQ71039.1"/>
    </source>
</evidence>
<dbReference type="SUPFAM" id="SSF55874">
    <property type="entry name" value="ATPase domain of HSP90 chaperone/DNA topoisomerase II/histidine kinase"/>
    <property type="match status" value="1"/>
</dbReference>
<dbReference type="EMBL" id="LFNG01000011">
    <property type="protein sequence ID" value="KMQ71039.1"/>
    <property type="molecule type" value="Genomic_DNA"/>
</dbReference>
<dbReference type="PANTHER" id="PTHR43065:SF10">
    <property type="entry name" value="PEROXIDE STRESS-ACTIVATED HISTIDINE KINASE MAK3"/>
    <property type="match status" value="1"/>
</dbReference>
<sequence length="485" mass="56032">MPFTKYKGYSLRNKVFWGFLLICVMSIAGSSFLSYFIIKNNATVQSRTDLQKKAESLMSALDYAVSHTSVETNDLPKILSNDIFEIADINNQDIIIYDLNGKFLLSNKDINLIQQKKINLGIVNMVLKNDKRLDIQHYDTKTEANVTSSYMILKNNMLEPIAIVYFPYYHNEGAYSVMFNKYLNYIILVNLFIVAFAIWLSWIISNNLTNAITKFSEMLNRVNLLEDDPQPIRYYQNDELNQLVKAYNKLILQIKEQKERLSFKEKEEAWREMAKQVAHEVKNPLTPMKLTIQNFERKFDPTDPHIQEKVKSLSKTIVDQIDLVATVANAFSQFAQLPQKHNEVFDINQEIKKNLNIFSDEKVYFHTNKESILVEMDKIYLSRIITNLVANASQAKDDHRENIINVDVEQRQKRIFITVQDKGKGIPEDMYDRIFEPNFTSKSSGTGLGLTMVRKMVEDYKGVITVNSEVGKGSTFTISLPNSVQ</sequence>
<dbReference type="Gene3D" id="1.10.287.130">
    <property type="match status" value="1"/>
</dbReference>
<accession>A0A0J7IZ11</accession>
<evidence type="ECO:0000256" key="6">
    <source>
        <dbReference type="ARBA" id="ARBA00022777"/>
    </source>
</evidence>
<evidence type="ECO:0000256" key="1">
    <source>
        <dbReference type="ARBA" id="ARBA00000085"/>
    </source>
</evidence>
<dbReference type="PANTHER" id="PTHR43065">
    <property type="entry name" value="SENSOR HISTIDINE KINASE"/>
    <property type="match status" value="1"/>
</dbReference>
<dbReference type="RefSeq" id="WP_048499672.1">
    <property type="nucleotide sequence ID" value="NZ_LFNG01000011.1"/>
</dbReference>
<keyword evidence="7" id="KW-0067">ATP-binding</keyword>
<reference evidence="12 13" key="1">
    <citation type="journal article" date="2004" name="Int. J. Syst. Evol. Microbiol.">
        <title>Kaistella koreensis gen. nov., sp. nov., a novel member of the Chryseobacterium-Bergeyella-Riemerella branch.</title>
        <authorList>
            <person name="Kim M.K."/>
            <person name="Im W.T."/>
            <person name="Shin Y.K."/>
            <person name="Lim J.H."/>
            <person name="Kim S.H."/>
            <person name="Lee B.C."/>
            <person name="Park M.Y."/>
            <person name="Lee K.Y."/>
            <person name="Lee S.T."/>
        </authorList>
    </citation>
    <scope>NUCLEOTIDE SEQUENCE [LARGE SCALE GENOMIC DNA]</scope>
    <source>
        <strain evidence="12 13">CCUG 49689</strain>
    </source>
</reference>
<evidence type="ECO:0000256" key="10">
    <source>
        <dbReference type="SAM" id="Phobius"/>
    </source>
</evidence>
<evidence type="ECO:0000259" key="11">
    <source>
        <dbReference type="PROSITE" id="PS50109"/>
    </source>
</evidence>
<protein>
    <recommendedName>
        <fullName evidence="2">histidine kinase</fullName>
        <ecNumber evidence="2">2.7.13.3</ecNumber>
    </recommendedName>
</protein>
<dbReference type="InterPro" id="IPR003661">
    <property type="entry name" value="HisK_dim/P_dom"/>
</dbReference>
<dbReference type="AlphaFoldDB" id="A0A0J7IZ11"/>
<name>A0A0J7IZ11_9FLAO</name>
<keyword evidence="10" id="KW-0472">Membrane</keyword>
<keyword evidence="6 12" id="KW-0418">Kinase</keyword>
<evidence type="ECO:0000256" key="2">
    <source>
        <dbReference type="ARBA" id="ARBA00012438"/>
    </source>
</evidence>
<evidence type="ECO:0000256" key="8">
    <source>
        <dbReference type="ARBA" id="ARBA00023012"/>
    </source>
</evidence>
<keyword evidence="10" id="KW-1133">Transmembrane helix</keyword>
<keyword evidence="13" id="KW-1185">Reference proteome</keyword>
<gene>
    <name evidence="12" type="ORF">ACM44_08820</name>
</gene>
<dbReference type="CDD" id="cd00082">
    <property type="entry name" value="HisKA"/>
    <property type="match status" value="1"/>
</dbReference>
<keyword evidence="10" id="KW-0812">Transmembrane</keyword>
<dbReference type="SMART" id="SM00388">
    <property type="entry name" value="HisKA"/>
    <property type="match status" value="1"/>
</dbReference>
<keyword evidence="3" id="KW-0597">Phosphoprotein</keyword>
<proteinExistence type="predicted"/>
<feature type="coiled-coil region" evidence="9">
    <location>
        <begin position="237"/>
        <end position="267"/>
    </location>
</feature>
<evidence type="ECO:0000256" key="7">
    <source>
        <dbReference type="ARBA" id="ARBA00022840"/>
    </source>
</evidence>
<dbReference type="Proteomes" id="UP000035900">
    <property type="component" value="Unassembled WGS sequence"/>
</dbReference>
<keyword evidence="4" id="KW-0808">Transferase</keyword>
<dbReference type="SMART" id="SM00387">
    <property type="entry name" value="HATPase_c"/>
    <property type="match status" value="1"/>
</dbReference>
<evidence type="ECO:0000313" key="13">
    <source>
        <dbReference type="Proteomes" id="UP000035900"/>
    </source>
</evidence>
<dbReference type="PATRIC" id="fig|1304281.5.peg.1897"/>